<dbReference type="Gene3D" id="3.40.50.300">
    <property type="entry name" value="P-loop containing nucleotide triphosphate hydrolases"/>
    <property type="match status" value="1"/>
</dbReference>
<dbReference type="PRINTS" id="PR00364">
    <property type="entry name" value="DISEASERSIST"/>
</dbReference>
<dbReference type="GO" id="GO:0043531">
    <property type="term" value="F:ADP binding"/>
    <property type="evidence" value="ECO:0007669"/>
    <property type="project" value="InterPro"/>
</dbReference>
<dbReference type="AlphaFoldDB" id="A0AAD4WCE3"/>
<comment type="caution">
    <text evidence="3">The sequence shown here is derived from an EMBL/GenBank/DDBJ whole genome shotgun (WGS) entry which is preliminary data.</text>
</comment>
<reference evidence="3 4" key="1">
    <citation type="journal article" date="2022" name="G3 (Bethesda)">
        <title>Whole-genome sequence and methylome profiling of the almond [Prunus dulcis (Mill.) D.A. Webb] cultivar 'Nonpareil'.</title>
        <authorList>
            <person name="D'Amico-Willman K.M."/>
            <person name="Ouma W.Z."/>
            <person name="Meulia T."/>
            <person name="Sideli G.M."/>
            <person name="Gradziel T.M."/>
            <person name="Fresnedo-Ramirez J."/>
        </authorList>
    </citation>
    <scope>NUCLEOTIDE SEQUENCE [LARGE SCALE GENOMIC DNA]</scope>
    <source>
        <strain evidence="3">Clone GOH B32 T37-40</strain>
    </source>
</reference>
<dbReference type="PANTHER" id="PTHR11255">
    <property type="entry name" value="DIACYLGLYCEROL KINASE"/>
    <property type="match status" value="1"/>
</dbReference>
<organism evidence="3 4">
    <name type="scientific">Prunus dulcis</name>
    <name type="common">Almond</name>
    <name type="synonym">Amygdalus dulcis</name>
    <dbReference type="NCBI Taxonomy" id="3755"/>
    <lineage>
        <taxon>Eukaryota</taxon>
        <taxon>Viridiplantae</taxon>
        <taxon>Streptophyta</taxon>
        <taxon>Embryophyta</taxon>
        <taxon>Tracheophyta</taxon>
        <taxon>Spermatophyta</taxon>
        <taxon>Magnoliopsida</taxon>
        <taxon>eudicotyledons</taxon>
        <taxon>Gunneridae</taxon>
        <taxon>Pentapetalae</taxon>
        <taxon>rosids</taxon>
        <taxon>fabids</taxon>
        <taxon>Rosales</taxon>
        <taxon>Rosaceae</taxon>
        <taxon>Amygdaloideae</taxon>
        <taxon>Amygdaleae</taxon>
        <taxon>Prunus</taxon>
    </lineage>
</organism>
<evidence type="ECO:0000313" key="4">
    <source>
        <dbReference type="Proteomes" id="UP001054821"/>
    </source>
</evidence>
<sequence length="980" mass="111258">MARDVAQFLQKKFLASLRDTEFELSGAVLISYLRAIKDIVIDIDTRRLTKDYCRRFIYVLLDLTDAFTKCQVFSHEWKKHSHHRTHLVVFNHLSLRKICFVRKMKKRLAAIKRIFEDEFMKKEETIYNLRESSSRPDPEENLESELPVLIHRGRKFEAEGVGFDEKLRKIGNFLLKSSPSSGAGFAAVGIQGMAGAGKTTLVREFLSWWVLQGEFSPIIWLCLSNIIKENKQVEEEIEVSIVKCMLSKLDHDAVVDGDGIIQEEEKTVSSDNNKSGHLLAALLERLNQGLSDKRYLIVLDDVWHMNDFYSDLGHREQLLEVQEGDKKVGDRLSHGLPKGSGGAVIVTSRISEVVEAMVAPAEGSDQHYNSLIIPLEPLDRERCWDIFKYTVFGYLPDFEYQQHLEKVESEIKDLCYGLPLAARTLAEIMSQNSQNLGRTSPPYRKSEELLQLPDSFFGIPMLVFIDILGGRELFGKFCDLLTEEQVFGVQLNRGYTRDNPERVLKDVYGTLEKLKQKGYYGLASEIQRKMRIIVVGRDEIVNWILGVICDLKLPESPSIAPVPPPTLEDQHQCGIAASFGWKDISNISPLRSFLVDVALAKSMRTDSWHCLIRMKPHSSLKYRLPCYLHEVGDVGKADNPTFYGRFWSHFKLAAFNYSSRLDLTSVAIVKVLNHLGQWEMLHIPERINSICCLNLPIFGPRKDRWVAKNTMEDGKTPTNLSFIDNGRLEVLGSELGFWDKSSNWPLLDQVQGIRFEFTKGARVLVGISFDDGAREFEIPTDELVEIEISYHGQVNILAGLNCEAKINFLALPNCPAKSIGDSSRSRVSEIGVDNNAKDYSQGHNNNKKKFDAASTFKVPHDVNTSKGDNESEEASTSEDYFEANYESQEASTSRIPYDDGNTSEDDSEEMSTSKKKPLRDKKLFVAQSNFARRNSKLRRSKSCMTKFCTTKNNSSRKVTAGDKLLCDDNKSLLKVLRDEK</sequence>
<feature type="compositionally biased region" description="Acidic residues" evidence="1">
    <location>
        <begin position="870"/>
        <end position="881"/>
    </location>
</feature>
<dbReference type="SUPFAM" id="SSF52540">
    <property type="entry name" value="P-loop containing nucleoside triphosphate hydrolases"/>
    <property type="match status" value="1"/>
</dbReference>
<evidence type="ECO:0000313" key="3">
    <source>
        <dbReference type="EMBL" id="KAI5339762.1"/>
    </source>
</evidence>
<evidence type="ECO:0000259" key="2">
    <source>
        <dbReference type="Pfam" id="PF00931"/>
    </source>
</evidence>
<accession>A0AAD4WCE3</accession>
<dbReference type="InterPro" id="IPR037607">
    <property type="entry name" value="DGK"/>
</dbReference>
<keyword evidence="4" id="KW-1185">Reference proteome</keyword>
<proteinExistence type="predicted"/>
<dbReference type="Proteomes" id="UP001054821">
    <property type="component" value="Chromosome 3"/>
</dbReference>
<gene>
    <name evidence="3" type="ORF">L3X38_019034</name>
</gene>
<dbReference type="InterPro" id="IPR027417">
    <property type="entry name" value="P-loop_NTPase"/>
</dbReference>
<dbReference type="EMBL" id="JAJFAZ020000003">
    <property type="protein sequence ID" value="KAI5339762.1"/>
    <property type="molecule type" value="Genomic_DNA"/>
</dbReference>
<dbReference type="Pfam" id="PF00931">
    <property type="entry name" value="NB-ARC"/>
    <property type="match status" value="1"/>
</dbReference>
<feature type="domain" description="NB-ARC" evidence="2">
    <location>
        <begin position="165"/>
        <end position="308"/>
    </location>
</feature>
<feature type="compositionally biased region" description="Polar residues" evidence="1">
    <location>
        <begin position="885"/>
        <end position="894"/>
    </location>
</feature>
<dbReference type="InterPro" id="IPR002182">
    <property type="entry name" value="NB-ARC"/>
</dbReference>
<dbReference type="PANTHER" id="PTHR11255:SF29">
    <property type="entry name" value="DIACYLGLYCEROL KINASE"/>
    <property type="match status" value="1"/>
</dbReference>
<name>A0AAD4WCE3_PRUDU</name>
<dbReference type="GO" id="GO:0004143">
    <property type="term" value="F:ATP-dependent diacylglycerol kinase activity"/>
    <property type="evidence" value="ECO:0007669"/>
    <property type="project" value="InterPro"/>
</dbReference>
<dbReference type="GO" id="GO:0007165">
    <property type="term" value="P:signal transduction"/>
    <property type="evidence" value="ECO:0007669"/>
    <property type="project" value="InterPro"/>
</dbReference>
<protein>
    <recommendedName>
        <fullName evidence="2">NB-ARC domain-containing protein</fullName>
    </recommendedName>
</protein>
<evidence type="ECO:0000256" key="1">
    <source>
        <dbReference type="SAM" id="MobiDB-lite"/>
    </source>
</evidence>
<feature type="region of interest" description="Disordered" evidence="1">
    <location>
        <begin position="833"/>
        <end position="920"/>
    </location>
</feature>
<dbReference type="GO" id="GO:0016020">
    <property type="term" value="C:membrane"/>
    <property type="evidence" value="ECO:0007669"/>
    <property type="project" value="TreeGrafter"/>
</dbReference>